<dbReference type="GO" id="GO:0035567">
    <property type="term" value="P:non-canonical Wnt signaling pathway"/>
    <property type="evidence" value="ECO:0007669"/>
    <property type="project" value="TreeGrafter"/>
</dbReference>
<comment type="caution">
    <text evidence="3">Lacks conserved residue(s) required for the propagation of feature annotation.</text>
</comment>
<evidence type="ECO:0000259" key="6">
    <source>
        <dbReference type="PROSITE" id="PS50038"/>
    </source>
</evidence>
<evidence type="ECO:0000256" key="1">
    <source>
        <dbReference type="ARBA" id="ARBA00022473"/>
    </source>
</evidence>
<dbReference type="Pfam" id="PF01392">
    <property type="entry name" value="Fz"/>
    <property type="match status" value="1"/>
</dbReference>
<evidence type="ECO:0000256" key="4">
    <source>
        <dbReference type="SAM" id="MobiDB-lite"/>
    </source>
</evidence>
<dbReference type="PANTHER" id="PTHR11309:SF126">
    <property type="entry name" value="FRIZZLED-2"/>
    <property type="match status" value="1"/>
</dbReference>
<evidence type="ECO:0000259" key="5">
    <source>
        <dbReference type="PROSITE" id="PS50024"/>
    </source>
</evidence>
<dbReference type="GO" id="GO:0060070">
    <property type="term" value="P:canonical Wnt signaling pathway"/>
    <property type="evidence" value="ECO:0007669"/>
    <property type="project" value="TreeGrafter"/>
</dbReference>
<protein>
    <recommendedName>
        <fullName evidence="9">FZ domain-containing protein</fullName>
    </recommendedName>
</protein>
<keyword evidence="8" id="KW-1185">Reference proteome</keyword>
<dbReference type="PANTHER" id="PTHR11309">
    <property type="entry name" value="FRIZZLED"/>
    <property type="match status" value="1"/>
</dbReference>
<dbReference type="Pfam" id="PF01390">
    <property type="entry name" value="SEA"/>
    <property type="match status" value="1"/>
</dbReference>
<evidence type="ECO:0000313" key="7">
    <source>
        <dbReference type="EMBL" id="KRT83780.1"/>
    </source>
</evidence>
<evidence type="ECO:0000256" key="3">
    <source>
        <dbReference type="PROSITE-ProRule" id="PRU00090"/>
    </source>
</evidence>
<dbReference type="InterPro" id="IPR036364">
    <property type="entry name" value="SEA_dom_sf"/>
</dbReference>
<dbReference type="CDD" id="cd07066">
    <property type="entry name" value="CRD_FZ"/>
    <property type="match status" value="1"/>
</dbReference>
<dbReference type="PROSITE" id="PS50024">
    <property type="entry name" value="SEA"/>
    <property type="match status" value="1"/>
</dbReference>
<dbReference type="InterPro" id="IPR015526">
    <property type="entry name" value="Frizzled/SFRP"/>
</dbReference>
<gene>
    <name evidence="7" type="ORF">AMK59_3853</name>
</gene>
<dbReference type="SUPFAM" id="SSF82671">
    <property type="entry name" value="SEA domain"/>
    <property type="match status" value="1"/>
</dbReference>
<accession>A0A0T6B8W8</accession>
<feature type="non-terminal residue" evidence="7">
    <location>
        <position position="215"/>
    </location>
</feature>
<evidence type="ECO:0000313" key="8">
    <source>
        <dbReference type="Proteomes" id="UP000051574"/>
    </source>
</evidence>
<dbReference type="InterPro" id="IPR020067">
    <property type="entry name" value="Frizzled_dom"/>
</dbReference>
<feature type="domain" description="SEA" evidence="5">
    <location>
        <begin position="1"/>
        <end position="104"/>
    </location>
</feature>
<dbReference type="GO" id="GO:0005886">
    <property type="term" value="C:plasma membrane"/>
    <property type="evidence" value="ECO:0007669"/>
    <property type="project" value="TreeGrafter"/>
</dbReference>
<feature type="domain" description="FZ" evidence="6">
    <location>
        <begin position="127"/>
        <end position="215"/>
    </location>
</feature>
<evidence type="ECO:0008006" key="9">
    <source>
        <dbReference type="Google" id="ProtNLM"/>
    </source>
</evidence>
<feature type="region of interest" description="Disordered" evidence="4">
    <location>
        <begin position="101"/>
        <end position="128"/>
    </location>
</feature>
<feature type="compositionally biased region" description="Low complexity" evidence="4">
    <location>
        <begin position="105"/>
        <end position="117"/>
    </location>
</feature>
<organism evidence="7 8">
    <name type="scientific">Oryctes borbonicus</name>
    <dbReference type="NCBI Taxonomy" id="1629725"/>
    <lineage>
        <taxon>Eukaryota</taxon>
        <taxon>Metazoa</taxon>
        <taxon>Ecdysozoa</taxon>
        <taxon>Arthropoda</taxon>
        <taxon>Hexapoda</taxon>
        <taxon>Insecta</taxon>
        <taxon>Pterygota</taxon>
        <taxon>Neoptera</taxon>
        <taxon>Endopterygota</taxon>
        <taxon>Coleoptera</taxon>
        <taxon>Polyphaga</taxon>
        <taxon>Scarabaeiformia</taxon>
        <taxon>Scarabaeidae</taxon>
        <taxon>Dynastinae</taxon>
        <taxon>Oryctes</taxon>
    </lineage>
</organism>
<dbReference type="GO" id="GO:0042813">
    <property type="term" value="F:Wnt receptor activity"/>
    <property type="evidence" value="ECO:0007669"/>
    <property type="project" value="TreeGrafter"/>
</dbReference>
<dbReference type="EMBL" id="LJIG01009088">
    <property type="protein sequence ID" value="KRT83780.1"/>
    <property type="molecule type" value="Genomic_DNA"/>
</dbReference>
<feature type="disulfide bond" evidence="3">
    <location>
        <begin position="140"/>
        <end position="186"/>
    </location>
</feature>
<feature type="disulfide bond" evidence="3">
    <location>
        <begin position="132"/>
        <end position="193"/>
    </location>
</feature>
<dbReference type="GO" id="GO:0017147">
    <property type="term" value="F:Wnt-protein binding"/>
    <property type="evidence" value="ECO:0007669"/>
    <property type="project" value="TreeGrafter"/>
</dbReference>
<dbReference type="InterPro" id="IPR000082">
    <property type="entry name" value="SEA_dom"/>
</dbReference>
<dbReference type="OrthoDB" id="5985572at2759"/>
<dbReference type="Gene3D" id="1.10.2000.10">
    <property type="entry name" value="Frizzled cysteine-rich domain"/>
    <property type="match status" value="1"/>
</dbReference>
<proteinExistence type="predicted"/>
<dbReference type="PROSITE" id="PS50038">
    <property type="entry name" value="FZ"/>
    <property type="match status" value="1"/>
</dbReference>
<name>A0A0T6B8W8_9SCAR</name>
<sequence>MEMADPSTERFKIRARDYRERLNLLFRRSYLRHGFSGTEILALDGIEGKDLIVHFNVHIDPTYIDADADDLKELLRKEITLEESLYFRNLTIDAKSLEVKESDTPIHSTTTPKATTPKPEPVTKLPEPPRRCSKLQLPYCNRLPYNITTYPNIFGHKTLSDVQNNMITFREIADAECFNYAYDFVCNLLQPSCIKGVKEDVMVLPCKSFCREFMQ</sequence>
<dbReference type="InterPro" id="IPR036790">
    <property type="entry name" value="Frizzled_dom_sf"/>
</dbReference>
<evidence type="ECO:0000256" key="2">
    <source>
        <dbReference type="ARBA" id="ARBA00023157"/>
    </source>
</evidence>
<comment type="caution">
    <text evidence="7">The sequence shown here is derived from an EMBL/GenBank/DDBJ whole genome shotgun (WGS) entry which is preliminary data.</text>
</comment>
<dbReference type="Proteomes" id="UP000051574">
    <property type="component" value="Unassembled WGS sequence"/>
</dbReference>
<dbReference type="AlphaFoldDB" id="A0A0T6B8W8"/>
<dbReference type="SUPFAM" id="SSF63501">
    <property type="entry name" value="Frizzled cysteine-rich domain"/>
    <property type="match status" value="1"/>
</dbReference>
<keyword evidence="1" id="KW-0217">Developmental protein</keyword>
<reference evidence="7 8" key="1">
    <citation type="submission" date="2015-09" db="EMBL/GenBank/DDBJ databases">
        <title>Draft genome of the scarab beetle Oryctes borbonicus.</title>
        <authorList>
            <person name="Meyer J.M."/>
            <person name="Markov G.V."/>
            <person name="Baskaran P."/>
            <person name="Herrmann M."/>
            <person name="Sommer R.J."/>
            <person name="Roedelsperger C."/>
        </authorList>
    </citation>
    <scope>NUCLEOTIDE SEQUENCE [LARGE SCALE GENOMIC DNA]</scope>
    <source>
        <strain evidence="7">OB123</strain>
        <tissue evidence="7">Whole animal</tissue>
    </source>
</reference>
<keyword evidence="2 3" id="KW-1015">Disulfide bond</keyword>